<feature type="domain" description="CsbD-like" evidence="2">
    <location>
        <begin position="4"/>
        <end position="56"/>
    </location>
</feature>
<evidence type="ECO:0000313" key="3">
    <source>
        <dbReference type="EMBL" id="MBT0958900.1"/>
    </source>
</evidence>
<sequence>MNWDQVKGEWKVIKGKAREQWGELTDDELDQAAGERQQLEGLVQKRYGKTKEEAKEEVDSWMKKVS</sequence>
<dbReference type="Pfam" id="PF05532">
    <property type="entry name" value="CsbD"/>
    <property type="match status" value="1"/>
</dbReference>
<dbReference type="Gene3D" id="1.10.1470.10">
    <property type="entry name" value="YjbJ"/>
    <property type="match status" value="1"/>
</dbReference>
<comment type="similarity">
    <text evidence="1">Belongs to the UPF0337 (CsbD) family.</text>
</comment>
<evidence type="ECO:0000259" key="2">
    <source>
        <dbReference type="Pfam" id="PF05532"/>
    </source>
</evidence>
<evidence type="ECO:0000256" key="1">
    <source>
        <dbReference type="ARBA" id="ARBA00009129"/>
    </source>
</evidence>
<gene>
    <name evidence="3" type="ORF">IV417_16040</name>
</gene>
<dbReference type="InterPro" id="IPR050423">
    <property type="entry name" value="UPF0337_stress_rsp"/>
</dbReference>
<dbReference type="EMBL" id="JADQAZ010000003">
    <property type="protein sequence ID" value="MBT0958900.1"/>
    <property type="molecule type" value="Genomic_DNA"/>
</dbReference>
<dbReference type="InterPro" id="IPR008462">
    <property type="entry name" value="CsbD"/>
</dbReference>
<dbReference type="PANTHER" id="PTHR34977:SF1">
    <property type="entry name" value="UPF0337 PROTEIN YJBJ"/>
    <property type="match status" value="1"/>
</dbReference>
<protein>
    <submittedName>
        <fullName evidence="3">CsbD family protein</fullName>
    </submittedName>
</protein>
<evidence type="ECO:0000313" key="4">
    <source>
        <dbReference type="Proteomes" id="UP001315686"/>
    </source>
</evidence>
<accession>A0AAP2G518</accession>
<dbReference type="RefSeq" id="WP_327795114.1">
    <property type="nucleotide sequence ID" value="NZ_JADQAZ010000003.1"/>
</dbReference>
<organism evidence="3 4">
    <name type="scientific">Harenicola maris</name>
    <dbReference type="NCBI Taxonomy" id="2841044"/>
    <lineage>
        <taxon>Bacteria</taxon>
        <taxon>Pseudomonadati</taxon>
        <taxon>Pseudomonadota</taxon>
        <taxon>Alphaproteobacteria</taxon>
        <taxon>Rhodobacterales</taxon>
        <taxon>Paracoccaceae</taxon>
        <taxon>Harenicola</taxon>
    </lineage>
</organism>
<proteinExistence type="inferred from homology"/>
<dbReference type="PANTHER" id="PTHR34977">
    <property type="entry name" value="UPF0337 PROTEIN YJBJ"/>
    <property type="match status" value="1"/>
</dbReference>
<comment type="caution">
    <text evidence="3">The sequence shown here is derived from an EMBL/GenBank/DDBJ whole genome shotgun (WGS) entry which is preliminary data.</text>
</comment>
<dbReference type="Proteomes" id="UP001315686">
    <property type="component" value="Unassembled WGS sequence"/>
</dbReference>
<reference evidence="3 4" key="1">
    <citation type="journal article" date="2021" name="Arch. Microbiol.">
        <title>Harenicola maris gen. nov., sp. nov. isolated from the Sea of Japan shallow sediments.</title>
        <authorList>
            <person name="Romanenko L.A."/>
            <person name="Kurilenko V.V."/>
            <person name="Chernysheva N.Y."/>
            <person name="Tekutyeva L.A."/>
            <person name="Velansky P.V."/>
            <person name="Svetashev V.I."/>
            <person name="Isaeva M.P."/>
        </authorList>
    </citation>
    <scope>NUCLEOTIDE SEQUENCE [LARGE SCALE GENOMIC DNA]</scope>
    <source>
        <strain evidence="3 4">KMM 3653</strain>
    </source>
</reference>
<dbReference type="AlphaFoldDB" id="A0AAP2G518"/>
<dbReference type="SUPFAM" id="SSF69047">
    <property type="entry name" value="Hypothetical protein YjbJ"/>
    <property type="match status" value="1"/>
</dbReference>
<dbReference type="InterPro" id="IPR026042">
    <property type="entry name" value="YjbJ"/>
</dbReference>
<keyword evidence="4" id="KW-1185">Reference proteome</keyword>
<name>A0AAP2G518_9RHOB</name>
<dbReference type="PIRSF" id="PIRSF039008">
    <property type="entry name" value="YjbJ"/>
    <property type="match status" value="1"/>
</dbReference>
<dbReference type="InterPro" id="IPR036629">
    <property type="entry name" value="YjbJ_sf"/>
</dbReference>